<evidence type="ECO:0000313" key="1">
    <source>
        <dbReference type="EMBL" id="KAG6372876.1"/>
    </source>
</evidence>
<keyword evidence="2" id="KW-1185">Reference proteome</keyword>
<sequence length="68" mass="7476">MNIAYSNQRGAFGLEMEGGGKEMIDAPMLKQVGCFLVKWRSLMVNVIPQAENIIRLARAAGCDVPHVE</sequence>
<dbReference type="EMBL" id="JAGFBS010000025">
    <property type="protein sequence ID" value="KAG6372876.1"/>
    <property type="molecule type" value="Genomic_DNA"/>
</dbReference>
<organism evidence="1 2">
    <name type="scientific">Boletus reticuloceps</name>
    <dbReference type="NCBI Taxonomy" id="495285"/>
    <lineage>
        <taxon>Eukaryota</taxon>
        <taxon>Fungi</taxon>
        <taxon>Dikarya</taxon>
        <taxon>Basidiomycota</taxon>
        <taxon>Agaricomycotina</taxon>
        <taxon>Agaricomycetes</taxon>
        <taxon>Agaricomycetidae</taxon>
        <taxon>Boletales</taxon>
        <taxon>Boletineae</taxon>
        <taxon>Boletaceae</taxon>
        <taxon>Boletoideae</taxon>
        <taxon>Boletus</taxon>
    </lineage>
</organism>
<proteinExistence type="predicted"/>
<dbReference type="AlphaFoldDB" id="A0A8I3A7D6"/>
<accession>A0A8I3A7D6</accession>
<reference evidence="1" key="1">
    <citation type="submission" date="2021-03" db="EMBL/GenBank/DDBJ databases">
        <title>Evolutionary innovations through gain and loss of genes in the ectomycorrhizal Boletales.</title>
        <authorList>
            <person name="Wu G."/>
            <person name="Miyauchi S."/>
            <person name="Morin E."/>
            <person name="Yang Z.-L."/>
            <person name="Xu J."/>
            <person name="Martin F.M."/>
        </authorList>
    </citation>
    <scope>NUCLEOTIDE SEQUENCE</scope>
    <source>
        <strain evidence="1">BR01</strain>
    </source>
</reference>
<evidence type="ECO:0000313" key="2">
    <source>
        <dbReference type="Proteomes" id="UP000683000"/>
    </source>
</evidence>
<dbReference type="Proteomes" id="UP000683000">
    <property type="component" value="Unassembled WGS sequence"/>
</dbReference>
<protein>
    <submittedName>
        <fullName evidence="1">Uncharacterized protein</fullName>
    </submittedName>
</protein>
<comment type="caution">
    <text evidence="1">The sequence shown here is derived from an EMBL/GenBank/DDBJ whole genome shotgun (WGS) entry which is preliminary data.</text>
</comment>
<dbReference type="OrthoDB" id="1773at2759"/>
<name>A0A8I3A7D6_9AGAM</name>
<gene>
    <name evidence="1" type="ORF">JVT61DRAFT_7311</name>
</gene>